<keyword evidence="1" id="KW-0677">Repeat</keyword>
<accession>A0A9D1VB12</accession>
<feature type="repeat" description="ANK" evidence="5">
    <location>
        <begin position="640"/>
        <end position="672"/>
    </location>
</feature>
<feature type="repeat" description="ANK" evidence="5">
    <location>
        <begin position="673"/>
        <end position="705"/>
    </location>
</feature>
<dbReference type="Gene3D" id="3.90.640.10">
    <property type="entry name" value="Actin, Chain A, domain 4"/>
    <property type="match status" value="1"/>
</dbReference>
<dbReference type="Pfam" id="PF12796">
    <property type="entry name" value="Ank_2"/>
    <property type="match status" value="3"/>
</dbReference>
<gene>
    <name evidence="6" type="ORF">H9862_04390</name>
</gene>
<feature type="repeat" description="ANK" evidence="5">
    <location>
        <begin position="541"/>
        <end position="573"/>
    </location>
</feature>
<evidence type="ECO:0000256" key="5">
    <source>
        <dbReference type="PROSITE-ProRule" id="PRU00023"/>
    </source>
</evidence>
<dbReference type="PANTHER" id="PTHR24141">
    <property type="entry name" value="2-5A-DEPENDENT RIBONUCLEASE"/>
    <property type="match status" value="1"/>
</dbReference>
<evidence type="ECO:0000256" key="3">
    <source>
        <dbReference type="ARBA" id="ARBA00022840"/>
    </source>
</evidence>
<dbReference type="GO" id="GO:0006396">
    <property type="term" value="P:RNA processing"/>
    <property type="evidence" value="ECO:0007669"/>
    <property type="project" value="TreeGrafter"/>
</dbReference>
<protein>
    <submittedName>
        <fullName evidence="6">Ankyrin repeat domain-containing protein</fullName>
    </submittedName>
</protein>
<evidence type="ECO:0000256" key="1">
    <source>
        <dbReference type="ARBA" id="ARBA00022737"/>
    </source>
</evidence>
<name>A0A9D1VB12_9BACT</name>
<dbReference type="GO" id="GO:0004540">
    <property type="term" value="F:RNA nuclease activity"/>
    <property type="evidence" value="ECO:0007669"/>
    <property type="project" value="TreeGrafter"/>
</dbReference>
<dbReference type="AlphaFoldDB" id="A0A9D1VB12"/>
<dbReference type="PROSITE" id="PS50088">
    <property type="entry name" value="ANK_REPEAT"/>
    <property type="match status" value="9"/>
</dbReference>
<dbReference type="GO" id="GO:0005524">
    <property type="term" value="F:ATP binding"/>
    <property type="evidence" value="ECO:0007669"/>
    <property type="project" value="UniProtKB-KW"/>
</dbReference>
<dbReference type="SMART" id="SM00248">
    <property type="entry name" value="ANK"/>
    <property type="match status" value="10"/>
</dbReference>
<reference evidence="6" key="2">
    <citation type="submission" date="2021-04" db="EMBL/GenBank/DDBJ databases">
        <authorList>
            <person name="Gilroy R."/>
        </authorList>
    </citation>
    <scope>NUCLEOTIDE SEQUENCE</scope>
    <source>
        <strain evidence="6">14975</strain>
    </source>
</reference>
<dbReference type="GO" id="GO:0140662">
    <property type="term" value="F:ATP-dependent protein folding chaperone"/>
    <property type="evidence" value="ECO:0007669"/>
    <property type="project" value="InterPro"/>
</dbReference>
<dbReference type="InterPro" id="IPR002110">
    <property type="entry name" value="Ankyrin_rpt"/>
</dbReference>
<dbReference type="Gene3D" id="1.25.40.20">
    <property type="entry name" value="Ankyrin repeat-containing domain"/>
    <property type="match status" value="4"/>
</dbReference>
<comment type="caution">
    <text evidence="6">The sequence shown here is derived from an EMBL/GenBank/DDBJ whole genome shotgun (WGS) entry which is preliminary data.</text>
</comment>
<evidence type="ECO:0000256" key="4">
    <source>
        <dbReference type="ARBA" id="ARBA00023043"/>
    </source>
</evidence>
<evidence type="ECO:0000313" key="7">
    <source>
        <dbReference type="Proteomes" id="UP000823964"/>
    </source>
</evidence>
<dbReference type="EMBL" id="DXFQ01000074">
    <property type="protein sequence ID" value="HIX19826.1"/>
    <property type="molecule type" value="Genomic_DNA"/>
</dbReference>
<feature type="repeat" description="ANK" evidence="5">
    <location>
        <begin position="574"/>
        <end position="606"/>
    </location>
</feature>
<dbReference type="Pfam" id="PF00012">
    <property type="entry name" value="HSP70"/>
    <property type="match status" value="1"/>
</dbReference>
<sequence length="832" mass="86904">MSNTAIGIDFGTTKTLVAHLHPGTGRPETLRLGRGADYIPTTVCVSSDGDFFFGDDAEDMIEYPDVSYLRGFKMQLGSEAPLHMCALPDGSLRFIKAHELVTEFLRHLRLEIQEKVYWGEAVNAAVITRPVNFSPARCAALEEAAREAGFKRVSLTTEPEAAGLAFCRLNAAAAFKGNALVVDWGGGTLDFALVSRRGDEIISHAELTDGNVSMGGEQFDERLWHYVAGELSGRQLNPVTQLPRIRKAKEQLSLSRSVTLRLSSSEGHCPPLTLTRDAFNELIARDVDMAVEQVLRLLNHVPEDMAPEMLLLVGGSSAIPLIKKKLEAASGLPAHNWQYSREAVALGAALWQTQDHGRVGRFRRCGGGDTPEGTDNEHVRVGAGLGHSIPLTPRPAGLRRPSAPDHATGHVVAVEPRPRIGRSGCELGAKVDAPAAPALRDAVPSGCTTEPAAPQALSAPQAREELQRLGIGKKEYGEALLEAASTNDAVRLGLLTAARADVNVRDTNGNTPLMRAAAAAGLRCLEALLRAGAEVNARGLYGLSAAHQAALSGSASCLSALLGAGADFRACDQDGRTPLHAALEWGSPACAKLLLEEGADVSARDANGKTALHMAAASGNAEGIASLIAAGADVQAADAGGNSPLHAAAAEGRREALSALLDAGSVRDDANDAGATPLHAAAARGQADCSALLLDRGAAVSARDVCGNTPLHLAVESGDSETVRLLLDRGAEVNAANDEGATPLHFALSNGDAACVACLLEAGADANATDFGGHFPLLSAVEQGDEESVRALLQKGARANFISAFIDTPLQAASRRGDRSVIDMLQAAGARE</sequence>
<feature type="repeat" description="ANK" evidence="5">
    <location>
        <begin position="607"/>
        <end position="639"/>
    </location>
</feature>
<evidence type="ECO:0000256" key="2">
    <source>
        <dbReference type="ARBA" id="ARBA00022741"/>
    </source>
</evidence>
<keyword evidence="2" id="KW-0547">Nucleotide-binding</keyword>
<dbReference type="Proteomes" id="UP000823964">
    <property type="component" value="Unassembled WGS sequence"/>
</dbReference>
<keyword evidence="3" id="KW-0067">ATP-binding</keyword>
<feature type="repeat" description="ANK" evidence="5">
    <location>
        <begin position="739"/>
        <end position="771"/>
    </location>
</feature>
<feature type="repeat" description="ANK" evidence="5">
    <location>
        <begin position="772"/>
        <end position="804"/>
    </location>
</feature>
<dbReference type="PANTHER" id="PTHR24141:SF1">
    <property type="entry name" value="2-5A-DEPENDENT RIBONUCLEASE"/>
    <property type="match status" value="1"/>
</dbReference>
<dbReference type="SUPFAM" id="SSF48403">
    <property type="entry name" value="Ankyrin repeat"/>
    <property type="match status" value="1"/>
</dbReference>
<organism evidence="6 7">
    <name type="scientific">Candidatus Akkermansia intestinigallinarum</name>
    <dbReference type="NCBI Taxonomy" id="2838431"/>
    <lineage>
        <taxon>Bacteria</taxon>
        <taxon>Pseudomonadati</taxon>
        <taxon>Verrucomicrobiota</taxon>
        <taxon>Verrucomicrobiia</taxon>
        <taxon>Verrucomicrobiales</taxon>
        <taxon>Akkermansiaceae</taxon>
        <taxon>Akkermansia</taxon>
    </lineage>
</organism>
<feature type="repeat" description="ANK" evidence="5">
    <location>
        <begin position="706"/>
        <end position="738"/>
    </location>
</feature>
<reference evidence="6" key="1">
    <citation type="journal article" date="2021" name="PeerJ">
        <title>Extensive microbial diversity within the chicken gut microbiome revealed by metagenomics and culture.</title>
        <authorList>
            <person name="Gilroy R."/>
            <person name="Ravi A."/>
            <person name="Getino M."/>
            <person name="Pursley I."/>
            <person name="Horton D.L."/>
            <person name="Alikhan N.F."/>
            <person name="Baker D."/>
            <person name="Gharbi K."/>
            <person name="Hall N."/>
            <person name="Watson M."/>
            <person name="Adriaenssens E.M."/>
            <person name="Foster-Nyarko E."/>
            <person name="Jarju S."/>
            <person name="Secka A."/>
            <person name="Antonio M."/>
            <person name="Oren A."/>
            <person name="Chaudhuri R.R."/>
            <person name="La Ragione R."/>
            <person name="Hildebrand F."/>
            <person name="Pallen M.J."/>
        </authorList>
    </citation>
    <scope>NUCLEOTIDE SEQUENCE</scope>
    <source>
        <strain evidence="6">14975</strain>
    </source>
</reference>
<keyword evidence="4 5" id="KW-0040">ANK repeat</keyword>
<dbReference type="PRINTS" id="PR01415">
    <property type="entry name" value="ANKYRIN"/>
</dbReference>
<dbReference type="InterPro" id="IPR043129">
    <property type="entry name" value="ATPase_NBD"/>
</dbReference>
<dbReference type="Pfam" id="PF00023">
    <property type="entry name" value="Ank"/>
    <property type="match status" value="1"/>
</dbReference>
<dbReference type="InterPro" id="IPR036770">
    <property type="entry name" value="Ankyrin_rpt-contain_sf"/>
</dbReference>
<proteinExistence type="predicted"/>
<dbReference type="PRINTS" id="PR00301">
    <property type="entry name" value="HEATSHOCK70"/>
</dbReference>
<dbReference type="GO" id="GO:0003723">
    <property type="term" value="F:RNA binding"/>
    <property type="evidence" value="ECO:0007669"/>
    <property type="project" value="TreeGrafter"/>
</dbReference>
<dbReference type="Gene3D" id="3.30.420.40">
    <property type="match status" value="2"/>
</dbReference>
<dbReference type="SUPFAM" id="SSF53067">
    <property type="entry name" value="Actin-like ATPase domain"/>
    <property type="match status" value="2"/>
</dbReference>
<evidence type="ECO:0000313" key="6">
    <source>
        <dbReference type="EMBL" id="HIX19826.1"/>
    </source>
</evidence>
<dbReference type="InterPro" id="IPR013126">
    <property type="entry name" value="Hsp_70_fam"/>
</dbReference>
<feature type="repeat" description="ANK" evidence="5">
    <location>
        <begin position="508"/>
        <end position="540"/>
    </location>
</feature>
<dbReference type="PROSITE" id="PS50297">
    <property type="entry name" value="ANK_REP_REGION"/>
    <property type="match status" value="8"/>
</dbReference>